<dbReference type="InterPro" id="IPR043502">
    <property type="entry name" value="DNA/RNA_pol_sf"/>
</dbReference>
<dbReference type="EMBL" id="PEMW01000192">
    <property type="protein sequence ID" value="RTI55373.1"/>
    <property type="molecule type" value="Genomic_DNA"/>
</dbReference>
<dbReference type="InterPro" id="IPR001126">
    <property type="entry name" value="UmuC"/>
</dbReference>
<gene>
    <name evidence="2" type="ORF">CSW14_06645</name>
</gene>
<name>A0A430VQS3_THESC</name>
<dbReference type="AlphaFoldDB" id="A0A430VQS3"/>
<proteinExistence type="predicted"/>
<dbReference type="RefSeq" id="WP_172961959.1">
    <property type="nucleotide sequence ID" value="NZ_PEMW01000192.1"/>
</dbReference>
<dbReference type="GO" id="GO:0006281">
    <property type="term" value="P:DNA repair"/>
    <property type="evidence" value="ECO:0007669"/>
    <property type="project" value="InterPro"/>
</dbReference>
<feature type="domain" description="UmuC" evidence="1">
    <location>
        <begin position="27"/>
        <end position="112"/>
    </location>
</feature>
<dbReference type="SUPFAM" id="SSF56672">
    <property type="entry name" value="DNA/RNA polymerases"/>
    <property type="match status" value="1"/>
</dbReference>
<organism evidence="2 3">
    <name type="scientific">Thermus scotoductus</name>
    <dbReference type="NCBI Taxonomy" id="37636"/>
    <lineage>
        <taxon>Bacteria</taxon>
        <taxon>Thermotogati</taxon>
        <taxon>Deinococcota</taxon>
        <taxon>Deinococci</taxon>
        <taxon>Thermales</taxon>
        <taxon>Thermaceae</taxon>
        <taxon>Thermus</taxon>
    </lineage>
</organism>
<protein>
    <recommendedName>
        <fullName evidence="1">UmuC domain-containing protein</fullName>
    </recommendedName>
</protein>
<comment type="caution">
    <text evidence="2">The sequence shown here is derived from an EMBL/GenBank/DDBJ whole genome shotgun (WGS) entry which is preliminary data.</text>
</comment>
<reference evidence="2 3" key="1">
    <citation type="journal article" date="2019" name="Extremophiles">
        <title>Biogeography of thermophiles and predominance of Thermus scotoductus in domestic water heaters.</title>
        <authorList>
            <person name="Wilpiszeski R.L."/>
            <person name="Zhang Z."/>
            <person name="House C.H."/>
        </authorList>
    </citation>
    <scope>NUCLEOTIDE SEQUENCE [LARGE SCALE GENOMIC DNA]</scope>
    <source>
        <strain evidence="2 3">1_S1</strain>
    </source>
</reference>
<dbReference type="Pfam" id="PF00817">
    <property type="entry name" value="IMS"/>
    <property type="match status" value="1"/>
</dbReference>
<dbReference type="Proteomes" id="UP000287467">
    <property type="component" value="Unassembled WGS sequence"/>
</dbReference>
<accession>A0A430VQS3</accession>
<evidence type="ECO:0000259" key="1">
    <source>
        <dbReference type="Pfam" id="PF00817"/>
    </source>
</evidence>
<sequence>MKPQTPVQARLPVVAALFLPWPVWLLREEAKELPLAVHRGGWVVAVSPLARKLGARPGMALEAAQARVASLLAFPYPAQAEAAWRALLRELHALTPWVEPQGPGVAFLRLSPEEARLLAQGYGARVGVAPWREVALLAAWAAREGEARVVAEGEEAGFLDRLPLYLLRGVGLTPEGLARLRLLGLRRVGELRAWRPHQVAAYLPEGRVLLPYLHGPWRRGVARFPEEAALEAHLHLHPPAEATFGLLAHLAGRLARGLGERAASRVEVEGMGLGLRFRGEHLAKAPLRDEAGVRLALELALRKSGAAGLPLEEVRARALGLFRPSRQEGLWRRAGVGLEAVVARFPDAFLRVEVLDAEALVPEWGFRYGPWEVRDAALPLAPGGGVPGRKAPLGAVSR</sequence>
<evidence type="ECO:0000313" key="2">
    <source>
        <dbReference type="EMBL" id="RTI55373.1"/>
    </source>
</evidence>
<evidence type="ECO:0000313" key="3">
    <source>
        <dbReference type="Proteomes" id="UP000287467"/>
    </source>
</evidence>